<feature type="domain" description="GTPase-associated protein 1-like C-terminal" evidence="3">
    <location>
        <begin position="286"/>
        <end position="784"/>
    </location>
</feature>
<organism evidence="4 5">
    <name type="scientific">Streptomyces triticirhizae</name>
    <dbReference type="NCBI Taxonomy" id="2483353"/>
    <lineage>
        <taxon>Bacteria</taxon>
        <taxon>Bacillati</taxon>
        <taxon>Actinomycetota</taxon>
        <taxon>Actinomycetes</taxon>
        <taxon>Kitasatosporales</taxon>
        <taxon>Streptomycetaceae</taxon>
        <taxon>Streptomyces</taxon>
    </lineage>
</organism>
<dbReference type="Pfam" id="PF20014">
    <property type="entry name" value="GAP1-M"/>
    <property type="match status" value="1"/>
</dbReference>
<sequence length="813" mass="87764">MAFSQLYYTSCEHGLSGFSGYQFNAVSEDVSTETMRQVEALTGYEPPPSMLYADAPEDLARCPVNLCHLPGPVTLTACVRYLGRDASQRFGNYFAHALASTDSAGSGSAGTGFAVDGGRGLPIELWDSPVWTTTPAAGTRLPHLSGPPPAGPMSPAAVERFVRAHPHGGALPSLLTAVVRALATDRTVLVVDATSEHVARWFAAVSYLLPPPVARGLSFATYVTRPERSRLRLVGTVPEVGAPTGPDARDGLDVFDLAGGAPPDAAASPLARLLDRVGPAASGAFWSWAAEYADGTETAAEDWYLPAVAAAATGSIPLTGDDLAAVIPWLATAEHLDGRALAEAARHVYPLGPFSDEQSRALVRAATAGGDRELVEYLQTDLLDSELRRHMAGEPGLARPVPFTDAERAEHALGRVRSLLAEADADHAAATRLLLWAGAAELRLPGRELAEICRRIADGLLGGLTTRPADPTLDAELRQLADTRREFRRQLVLTLATPPPRSPGHYAQLLAALPDGLLTEADLVDHPALWEGQLVATAERQPDDRAALLPRVLEVRGDGELPGALLRTLWPNGQFTHRQALDVVRRLPAGLRLDEDAREWFSAAVRLRPEDEAQLNECLSLCQLLGDRRHSGLLTEDGRQCRAKLIDLAGRLANPHPIDSGTLVDVVTYPWPTRWASLHRLLRLRLPRAAARCRATPSDVSRLLGRMGHETGVAYLRALREELPKQPQRLATAHAEGLAVAAEGLNERGWLLAREALDALAAGWRAEDVERLAERVQPHAPGYAARLRELAGEKRRGRMGRLGRRMPWRRGGE</sequence>
<evidence type="ECO:0000259" key="3">
    <source>
        <dbReference type="Pfam" id="PF20052"/>
    </source>
</evidence>
<dbReference type="EMBL" id="RFFJ01000166">
    <property type="protein sequence ID" value="RMI34748.1"/>
    <property type="molecule type" value="Genomic_DNA"/>
</dbReference>
<dbReference type="AlphaFoldDB" id="A0A3M2LJ01"/>
<evidence type="ECO:0000259" key="2">
    <source>
        <dbReference type="Pfam" id="PF20014"/>
    </source>
</evidence>
<dbReference type="Pfam" id="PF20013">
    <property type="entry name" value="GAP1-N2"/>
    <property type="match status" value="1"/>
</dbReference>
<feature type="domain" description="GTPase-associated protein 1 N-terminal" evidence="1">
    <location>
        <begin position="3"/>
        <end position="145"/>
    </location>
</feature>
<dbReference type="Pfam" id="PF20052">
    <property type="entry name" value="GAP1-C"/>
    <property type="match status" value="1"/>
</dbReference>
<proteinExistence type="predicted"/>
<evidence type="ECO:0000313" key="4">
    <source>
        <dbReference type="EMBL" id="RMI34748.1"/>
    </source>
</evidence>
<protein>
    <submittedName>
        <fullName evidence="4">Uncharacterized protein</fullName>
    </submittedName>
</protein>
<evidence type="ECO:0000313" key="5">
    <source>
        <dbReference type="Proteomes" id="UP000278673"/>
    </source>
</evidence>
<dbReference type="RefSeq" id="WP_122399005.1">
    <property type="nucleotide sequence ID" value="NZ_RFFJ01000166.1"/>
</dbReference>
<dbReference type="InterPro" id="IPR045402">
    <property type="entry name" value="GAP1-N2"/>
</dbReference>
<dbReference type="InterPro" id="IPR049532">
    <property type="entry name" value="GAP1-like_C"/>
</dbReference>
<dbReference type="InterPro" id="IPR045401">
    <property type="entry name" value="GAP1-M"/>
</dbReference>
<gene>
    <name evidence="4" type="ORF">EBN88_23120</name>
</gene>
<evidence type="ECO:0000259" key="1">
    <source>
        <dbReference type="Pfam" id="PF20013"/>
    </source>
</evidence>
<reference evidence="4 5" key="1">
    <citation type="submission" date="2018-10" db="EMBL/GenBank/DDBJ databases">
        <title>Isolation, diversity and antifungal activity of actinobacteria from wheat.</title>
        <authorList>
            <person name="Han C."/>
        </authorList>
    </citation>
    <scope>NUCLEOTIDE SEQUENCE [LARGE SCALE GENOMIC DNA]</scope>
    <source>
        <strain evidence="4 5">NEAU-YY642</strain>
    </source>
</reference>
<feature type="domain" description="GTPase-associated protein 1 middle" evidence="2">
    <location>
        <begin position="161"/>
        <end position="258"/>
    </location>
</feature>
<name>A0A3M2LJ01_9ACTN</name>
<comment type="caution">
    <text evidence="4">The sequence shown here is derived from an EMBL/GenBank/DDBJ whole genome shotgun (WGS) entry which is preliminary data.</text>
</comment>
<dbReference type="Proteomes" id="UP000278673">
    <property type="component" value="Unassembled WGS sequence"/>
</dbReference>
<keyword evidence="5" id="KW-1185">Reference proteome</keyword>
<accession>A0A3M2LJ01</accession>